<proteinExistence type="predicted"/>
<comment type="caution">
    <text evidence="1">The sequence shown here is derived from an EMBL/GenBank/DDBJ whole genome shotgun (WGS) entry which is preliminary data.</text>
</comment>
<dbReference type="Proteomes" id="UP001165186">
    <property type="component" value="Unassembled WGS sequence"/>
</dbReference>
<evidence type="ECO:0000313" key="2">
    <source>
        <dbReference type="Proteomes" id="UP001165186"/>
    </source>
</evidence>
<dbReference type="EMBL" id="BSXG01000184">
    <property type="protein sequence ID" value="GME52190.1"/>
    <property type="molecule type" value="Genomic_DNA"/>
</dbReference>
<sequence>MKGGSKVNDGLWIFKGVMAHRYCLALEVSHSQEYKEVKKKVRTLIAETKGRPALGIIVNININYDSKNDIIAASDPSTALDRTSFITVFHQIEVTKNGSRRREVQEMVSRQVFIEADGSIIDGQIELSISDIIGSVPLESYKKDPKFNTADELVLWDKVIIPHRALAAEIQDAEASILADWKSRASGEDMGPDGPTYINTDNDTASSSDDSFPSTSSSEKDDKRKDPSYSGKASASSNPSSRGPSSRNAKKT</sequence>
<protein>
    <submittedName>
        <fullName evidence="1">Uncharacterized protein</fullName>
    </submittedName>
</protein>
<evidence type="ECO:0000313" key="1">
    <source>
        <dbReference type="EMBL" id="GME52190.1"/>
    </source>
</evidence>
<keyword evidence="2" id="KW-1185">Reference proteome</keyword>
<gene>
    <name evidence="1" type="primary">g9433</name>
    <name evidence="1" type="ORF">NpPPO83_00009433</name>
</gene>
<reference evidence="1" key="1">
    <citation type="submission" date="2024-09" db="EMBL/GenBank/DDBJ databases">
        <title>Draft Genome Sequences of Neofusicoccum parvum.</title>
        <authorList>
            <person name="Ashida A."/>
            <person name="Camagna M."/>
            <person name="Tanaka A."/>
            <person name="Takemoto D."/>
        </authorList>
    </citation>
    <scope>NUCLEOTIDE SEQUENCE</scope>
    <source>
        <strain evidence="1">PPO83</strain>
    </source>
</reference>
<name>A0ACB5SPX7_9PEZI</name>
<organism evidence="1 2">
    <name type="scientific">Neofusicoccum parvum</name>
    <dbReference type="NCBI Taxonomy" id="310453"/>
    <lineage>
        <taxon>Eukaryota</taxon>
        <taxon>Fungi</taxon>
        <taxon>Dikarya</taxon>
        <taxon>Ascomycota</taxon>
        <taxon>Pezizomycotina</taxon>
        <taxon>Dothideomycetes</taxon>
        <taxon>Dothideomycetes incertae sedis</taxon>
        <taxon>Botryosphaeriales</taxon>
        <taxon>Botryosphaeriaceae</taxon>
        <taxon>Neofusicoccum</taxon>
    </lineage>
</organism>
<accession>A0ACB5SPX7</accession>